<dbReference type="Proteomes" id="UP000002408">
    <property type="component" value="Chromosome"/>
</dbReference>
<keyword evidence="5" id="KW-0547">Nucleotide-binding</keyword>
<dbReference type="InterPro" id="IPR036890">
    <property type="entry name" value="HATPase_C_sf"/>
</dbReference>
<dbReference type="EC" id="2.7.13.3" evidence="2"/>
<dbReference type="InterPro" id="IPR011006">
    <property type="entry name" value="CheY-like_superfamily"/>
</dbReference>
<evidence type="ECO:0000256" key="4">
    <source>
        <dbReference type="ARBA" id="ARBA00022679"/>
    </source>
</evidence>
<dbReference type="PROSITE" id="PS50113">
    <property type="entry name" value="PAC"/>
    <property type="match status" value="1"/>
</dbReference>
<evidence type="ECO:0000256" key="9">
    <source>
        <dbReference type="PROSITE-ProRule" id="PRU00169"/>
    </source>
</evidence>
<feature type="domain" description="PAS" evidence="12">
    <location>
        <begin position="190"/>
        <end position="235"/>
    </location>
</feature>
<feature type="modified residue" description="4-aspartylphosphate" evidence="9">
    <location>
        <position position="109"/>
    </location>
</feature>
<dbReference type="STRING" id="456442.Mboo_1360"/>
<dbReference type="Gene3D" id="3.40.50.2300">
    <property type="match status" value="1"/>
</dbReference>
<feature type="compositionally biased region" description="Polar residues" evidence="10">
    <location>
        <begin position="41"/>
        <end position="51"/>
    </location>
</feature>
<dbReference type="OrthoDB" id="230688at2157"/>
<dbReference type="EMBL" id="CP000780">
    <property type="protein sequence ID" value="ABS55878.1"/>
    <property type="molecule type" value="Genomic_DNA"/>
</dbReference>
<dbReference type="Gene3D" id="3.30.450.20">
    <property type="entry name" value="PAS domain"/>
    <property type="match status" value="1"/>
</dbReference>
<keyword evidence="8" id="KW-0843">Virulence</keyword>
<feature type="compositionally biased region" description="Polar residues" evidence="10">
    <location>
        <begin position="18"/>
        <end position="27"/>
    </location>
</feature>
<dbReference type="eggNOG" id="arCOG02385">
    <property type="taxonomic scope" value="Archaea"/>
</dbReference>
<feature type="region of interest" description="Disordered" evidence="10">
    <location>
        <begin position="1"/>
        <end position="52"/>
    </location>
</feature>
<evidence type="ECO:0000256" key="7">
    <source>
        <dbReference type="ARBA" id="ARBA00022840"/>
    </source>
</evidence>
<evidence type="ECO:0000256" key="2">
    <source>
        <dbReference type="ARBA" id="ARBA00012438"/>
    </source>
</evidence>
<dbReference type="InterPro" id="IPR035965">
    <property type="entry name" value="PAS-like_dom_sf"/>
</dbReference>
<reference evidence="15" key="1">
    <citation type="journal article" date="2015" name="Microbiology">
        <title>Genome of Methanoregula boonei 6A8 reveals adaptations to oligotrophic peatland environments.</title>
        <authorList>
            <person name="Braeuer S."/>
            <person name="Cadillo-Quiroz H."/>
            <person name="Kyrpides N."/>
            <person name="Woyke T."/>
            <person name="Goodwin L."/>
            <person name="Detter C."/>
            <person name="Podell S."/>
            <person name="Yavitt J.B."/>
            <person name="Zinder S.H."/>
        </authorList>
    </citation>
    <scope>NUCLEOTIDE SEQUENCE [LARGE SCALE GENOMIC DNA]</scope>
    <source>
        <strain evidence="15">DSM 21154 / JCM 14090 / 6A8</strain>
    </source>
</reference>
<dbReference type="InterPro" id="IPR003594">
    <property type="entry name" value="HATPase_dom"/>
</dbReference>
<evidence type="ECO:0000256" key="8">
    <source>
        <dbReference type="ARBA" id="ARBA00023026"/>
    </source>
</evidence>
<dbReference type="PANTHER" id="PTHR41523:SF8">
    <property type="entry name" value="ETHYLENE RESPONSE SENSOR PROTEIN"/>
    <property type="match status" value="1"/>
</dbReference>
<dbReference type="Pfam" id="PF00072">
    <property type="entry name" value="Response_reg"/>
    <property type="match status" value="1"/>
</dbReference>
<dbReference type="GO" id="GO:0005524">
    <property type="term" value="F:ATP binding"/>
    <property type="evidence" value="ECO:0007669"/>
    <property type="project" value="UniProtKB-KW"/>
</dbReference>
<keyword evidence="4" id="KW-0808">Transferase</keyword>
<dbReference type="PANTHER" id="PTHR41523">
    <property type="entry name" value="TWO-COMPONENT SYSTEM SENSOR PROTEIN"/>
    <property type="match status" value="1"/>
</dbReference>
<dbReference type="SUPFAM" id="SSF55874">
    <property type="entry name" value="ATPase domain of HSP90 chaperone/DNA topoisomerase II/histidine kinase"/>
    <property type="match status" value="1"/>
</dbReference>
<dbReference type="GO" id="GO:0000160">
    <property type="term" value="P:phosphorelay signal transduction system"/>
    <property type="evidence" value="ECO:0007669"/>
    <property type="project" value="InterPro"/>
</dbReference>
<evidence type="ECO:0000259" key="13">
    <source>
        <dbReference type="PROSITE" id="PS50113"/>
    </source>
</evidence>
<organism evidence="14 15">
    <name type="scientific">Methanoregula boonei (strain DSM 21154 / JCM 14090 / 6A8)</name>
    <dbReference type="NCBI Taxonomy" id="456442"/>
    <lineage>
        <taxon>Archaea</taxon>
        <taxon>Methanobacteriati</taxon>
        <taxon>Methanobacteriota</taxon>
        <taxon>Stenosarchaea group</taxon>
        <taxon>Methanomicrobia</taxon>
        <taxon>Methanomicrobiales</taxon>
        <taxon>Methanoregulaceae</taxon>
        <taxon>Methanoregula</taxon>
    </lineage>
</organism>
<dbReference type="NCBIfam" id="TIGR00229">
    <property type="entry name" value="sensory_box"/>
    <property type="match status" value="1"/>
</dbReference>
<dbReference type="PROSITE" id="PS50110">
    <property type="entry name" value="RESPONSE_REGULATORY"/>
    <property type="match status" value="1"/>
</dbReference>
<dbReference type="KEGG" id="mbn:Mboo_1360"/>
<protein>
    <recommendedName>
        <fullName evidence="2">histidine kinase</fullName>
        <ecNumber evidence="2">2.7.13.3</ecNumber>
    </recommendedName>
</protein>
<dbReference type="InterPro" id="IPR000014">
    <property type="entry name" value="PAS"/>
</dbReference>
<dbReference type="InterPro" id="IPR011495">
    <property type="entry name" value="Sig_transdc_His_kin_sub2_dim/P"/>
</dbReference>
<dbReference type="Pfam" id="PF07568">
    <property type="entry name" value="HisKA_2"/>
    <property type="match status" value="1"/>
</dbReference>
<dbReference type="CDD" id="cd17574">
    <property type="entry name" value="REC_OmpR"/>
    <property type="match status" value="1"/>
</dbReference>
<evidence type="ECO:0000259" key="11">
    <source>
        <dbReference type="PROSITE" id="PS50110"/>
    </source>
</evidence>
<gene>
    <name evidence="14" type="ordered locus">Mboo_1360</name>
</gene>
<dbReference type="SMART" id="SM00448">
    <property type="entry name" value="REC"/>
    <property type="match status" value="1"/>
</dbReference>
<feature type="domain" description="Response regulatory" evidence="11">
    <location>
        <begin position="59"/>
        <end position="174"/>
    </location>
</feature>
<keyword evidence="7" id="KW-0067">ATP-binding</keyword>
<dbReference type="RefSeq" id="WP_012106911.1">
    <property type="nucleotide sequence ID" value="NC_009712.1"/>
</dbReference>
<dbReference type="PROSITE" id="PS50112">
    <property type="entry name" value="PAS"/>
    <property type="match status" value="1"/>
</dbReference>
<dbReference type="SMART" id="SM00091">
    <property type="entry name" value="PAS"/>
    <property type="match status" value="1"/>
</dbReference>
<accession>A7I817</accession>
<comment type="catalytic activity">
    <reaction evidence="1">
        <text>ATP + protein L-histidine = ADP + protein N-phospho-L-histidine.</text>
        <dbReference type="EC" id="2.7.13.3"/>
    </reaction>
</comment>
<dbReference type="HOGENOM" id="CLU_000445_114_57_2"/>
<keyword evidence="3 9" id="KW-0597">Phosphoprotein</keyword>
<keyword evidence="15" id="KW-1185">Reference proteome</keyword>
<sequence length="524" mass="59082">MFSVMDPRKPRSLPSVVRSRNSGTGTVTVPPCETGNGVVHPSSTPLHTSGDASAPRPVRVLYVDDEPALLELARLFLENTGEFSVGTVLSVPDAVNALERYEYDAIVSDYLMPDSDGITFLKNLRYQGNAIPFIIFTGRGQENVVIEALNAGADFYIQKGEDPRVQFADLGNKIRQAVRRSTAERALKESEERFRAVVEDQTELISRFRPDGTFVFVNDAFCRYFGVSREEVLNRRFEIQIPREDAARVASHLRSLSERCPVATIEHRIVMPDGCLRWQQRNDRALFDEAGNLTGYQSVGRDISDLKLAEESIRTSLVEKNMLLREIHHRVKNNMQVVIGLLQFQLSAVSSPEIARIVLDTETRIRSMVLIHERLYNSDDLINIPLEAYIRDLIDSLIYTYRSKTTLTVKYNIENIQIDQPMLIHLGLLITEVVSNSLKHAFPNRETGTIQLSFRRRDDNSLILSIHDDGVGIPDACIREKPATMGLQLIYLLGRDQLNGNILIEGSNGTTFTFTFNPSLTEEI</sequence>
<dbReference type="InterPro" id="IPR001789">
    <property type="entry name" value="Sig_transdc_resp-reg_receiver"/>
</dbReference>
<feature type="domain" description="PAC" evidence="13">
    <location>
        <begin position="263"/>
        <end position="315"/>
    </location>
</feature>
<dbReference type="CDD" id="cd00130">
    <property type="entry name" value="PAS"/>
    <property type="match status" value="1"/>
</dbReference>
<dbReference type="GeneID" id="5410606"/>
<evidence type="ECO:0000256" key="3">
    <source>
        <dbReference type="ARBA" id="ARBA00022553"/>
    </source>
</evidence>
<evidence type="ECO:0000313" key="14">
    <source>
        <dbReference type="EMBL" id="ABS55878.1"/>
    </source>
</evidence>
<dbReference type="Gene3D" id="3.30.565.10">
    <property type="entry name" value="Histidine kinase-like ATPase, C-terminal domain"/>
    <property type="match status" value="1"/>
</dbReference>
<dbReference type="InterPro" id="IPR013767">
    <property type="entry name" value="PAS_fold"/>
</dbReference>
<evidence type="ECO:0000256" key="1">
    <source>
        <dbReference type="ARBA" id="ARBA00000085"/>
    </source>
</evidence>
<evidence type="ECO:0000259" key="12">
    <source>
        <dbReference type="PROSITE" id="PS50112"/>
    </source>
</evidence>
<keyword evidence="6 14" id="KW-0418">Kinase</keyword>
<evidence type="ECO:0000256" key="6">
    <source>
        <dbReference type="ARBA" id="ARBA00022777"/>
    </source>
</evidence>
<dbReference type="InterPro" id="IPR000700">
    <property type="entry name" value="PAS-assoc_C"/>
</dbReference>
<dbReference type="Pfam" id="PF00989">
    <property type="entry name" value="PAS"/>
    <property type="match status" value="1"/>
</dbReference>
<name>A7I817_METB6</name>
<evidence type="ECO:0000313" key="15">
    <source>
        <dbReference type="Proteomes" id="UP000002408"/>
    </source>
</evidence>
<dbReference type="InterPro" id="IPR001610">
    <property type="entry name" value="PAC"/>
</dbReference>
<dbReference type="Pfam" id="PF02518">
    <property type="entry name" value="HATPase_c"/>
    <property type="match status" value="1"/>
</dbReference>
<dbReference type="GO" id="GO:0004673">
    <property type="term" value="F:protein histidine kinase activity"/>
    <property type="evidence" value="ECO:0007669"/>
    <property type="project" value="UniProtKB-EC"/>
</dbReference>
<evidence type="ECO:0000256" key="10">
    <source>
        <dbReference type="SAM" id="MobiDB-lite"/>
    </source>
</evidence>
<dbReference type="eggNOG" id="arCOG02335">
    <property type="taxonomic scope" value="Archaea"/>
</dbReference>
<dbReference type="AlphaFoldDB" id="A7I817"/>
<proteinExistence type="predicted"/>
<dbReference type="SUPFAM" id="SSF55785">
    <property type="entry name" value="PYP-like sensor domain (PAS domain)"/>
    <property type="match status" value="1"/>
</dbReference>
<evidence type="ECO:0000256" key="5">
    <source>
        <dbReference type="ARBA" id="ARBA00022741"/>
    </source>
</evidence>
<dbReference type="GO" id="GO:0006355">
    <property type="term" value="P:regulation of DNA-templated transcription"/>
    <property type="evidence" value="ECO:0007669"/>
    <property type="project" value="InterPro"/>
</dbReference>
<dbReference type="SUPFAM" id="SSF52172">
    <property type="entry name" value="CheY-like"/>
    <property type="match status" value="1"/>
</dbReference>
<dbReference type="SMART" id="SM00086">
    <property type="entry name" value="PAC"/>
    <property type="match status" value="1"/>
</dbReference>